<name>A0A2U1P0M9_ARTAN</name>
<feature type="binding site" evidence="12">
    <location>
        <position position="104"/>
    </location>
    <ligand>
        <name>chlorophyll a</name>
        <dbReference type="ChEBI" id="CHEBI:58416"/>
        <label>1</label>
    </ligand>
</feature>
<dbReference type="Pfam" id="PF00504">
    <property type="entry name" value="Chloroa_b-bind"/>
    <property type="match status" value="1"/>
</dbReference>
<evidence type="ECO:0000256" key="12">
    <source>
        <dbReference type="PIRSR" id="PIRSR601344-1"/>
    </source>
</evidence>
<keyword evidence="9 13" id="KW-0793">Thylakoid</keyword>
<dbReference type="GO" id="GO:0009535">
    <property type="term" value="C:chloroplast thylakoid membrane"/>
    <property type="evidence" value="ECO:0007669"/>
    <property type="project" value="UniProtKB-SubCell"/>
</dbReference>
<dbReference type="InterPro" id="IPR022796">
    <property type="entry name" value="Chloroa_b-bind"/>
</dbReference>
<dbReference type="GO" id="GO:0009523">
    <property type="term" value="C:photosystem II"/>
    <property type="evidence" value="ECO:0007669"/>
    <property type="project" value="UniProtKB-KW"/>
</dbReference>
<dbReference type="EMBL" id="PKPP01001872">
    <property type="protein sequence ID" value="PWA79314.1"/>
    <property type="molecule type" value="Genomic_DNA"/>
</dbReference>
<keyword evidence="11 13" id="KW-0604">Photosystem II</keyword>
<keyword evidence="4 13" id="KW-0602">Photosynthesis</keyword>
<dbReference type="OrthoDB" id="423598at2759"/>
<dbReference type="GO" id="GO:0009522">
    <property type="term" value="C:photosystem I"/>
    <property type="evidence" value="ECO:0007669"/>
    <property type="project" value="UniProtKB-KW"/>
</dbReference>
<organism evidence="14 15">
    <name type="scientific">Artemisia annua</name>
    <name type="common">Sweet wormwood</name>
    <dbReference type="NCBI Taxonomy" id="35608"/>
    <lineage>
        <taxon>Eukaryota</taxon>
        <taxon>Viridiplantae</taxon>
        <taxon>Streptophyta</taxon>
        <taxon>Embryophyta</taxon>
        <taxon>Tracheophyta</taxon>
        <taxon>Spermatophyta</taxon>
        <taxon>Magnoliopsida</taxon>
        <taxon>eudicotyledons</taxon>
        <taxon>Gunneridae</taxon>
        <taxon>Pentapetalae</taxon>
        <taxon>asterids</taxon>
        <taxon>campanulids</taxon>
        <taxon>Asterales</taxon>
        <taxon>Asteraceae</taxon>
        <taxon>Asteroideae</taxon>
        <taxon>Anthemideae</taxon>
        <taxon>Artemisiinae</taxon>
        <taxon>Artemisia</taxon>
    </lineage>
</organism>
<evidence type="ECO:0000256" key="13">
    <source>
        <dbReference type="RuleBase" id="RU363080"/>
    </source>
</evidence>
<feature type="transmembrane region" description="Helical" evidence="13">
    <location>
        <begin position="42"/>
        <end position="62"/>
    </location>
</feature>
<accession>A0A2U1P0M9</accession>
<feature type="binding site" evidence="12">
    <location>
        <position position="116"/>
    </location>
    <ligand>
        <name>chlorophyll a</name>
        <dbReference type="ChEBI" id="CHEBI:58416"/>
        <label>1</label>
    </ligand>
</feature>
<evidence type="ECO:0000256" key="10">
    <source>
        <dbReference type="ARBA" id="ARBA00023136"/>
    </source>
</evidence>
<keyword evidence="7 13" id="KW-1133">Transmembrane helix</keyword>
<evidence type="ECO:0000256" key="1">
    <source>
        <dbReference type="ARBA" id="ARBA00004454"/>
    </source>
</evidence>
<evidence type="ECO:0000256" key="9">
    <source>
        <dbReference type="ARBA" id="ARBA00023078"/>
    </source>
</evidence>
<dbReference type="Gene3D" id="1.10.3460.10">
    <property type="entry name" value="Chlorophyll a/b binding protein domain"/>
    <property type="match status" value="1"/>
</dbReference>
<keyword evidence="15" id="KW-1185">Reference proteome</keyword>
<evidence type="ECO:0000256" key="4">
    <source>
        <dbReference type="ARBA" id="ARBA00022531"/>
    </source>
</evidence>
<keyword evidence="10 13" id="KW-0472">Membrane</keyword>
<evidence type="ECO:0000313" key="15">
    <source>
        <dbReference type="Proteomes" id="UP000245207"/>
    </source>
</evidence>
<reference evidence="14 15" key="1">
    <citation type="journal article" date="2018" name="Mol. Plant">
        <title>The genome of Artemisia annua provides insight into the evolution of Asteraceae family and artemisinin biosynthesis.</title>
        <authorList>
            <person name="Shen Q."/>
            <person name="Zhang L."/>
            <person name="Liao Z."/>
            <person name="Wang S."/>
            <person name="Yan T."/>
            <person name="Shi P."/>
            <person name="Liu M."/>
            <person name="Fu X."/>
            <person name="Pan Q."/>
            <person name="Wang Y."/>
            <person name="Lv Z."/>
            <person name="Lu X."/>
            <person name="Zhang F."/>
            <person name="Jiang W."/>
            <person name="Ma Y."/>
            <person name="Chen M."/>
            <person name="Hao X."/>
            <person name="Li L."/>
            <person name="Tang Y."/>
            <person name="Lv G."/>
            <person name="Zhou Y."/>
            <person name="Sun X."/>
            <person name="Brodelius P.E."/>
            <person name="Rose J.K.C."/>
            <person name="Tang K."/>
        </authorList>
    </citation>
    <scope>NUCLEOTIDE SEQUENCE [LARGE SCALE GENOMIC DNA]</scope>
    <source>
        <strain evidence="15">cv. Huhao1</strain>
        <tissue evidence="14">Leaf</tissue>
    </source>
</reference>
<evidence type="ECO:0000256" key="2">
    <source>
        <dbReference type="ARBA" id="ARBA00022494"/>
    </source>
</evidence>
<feature type="binding site" evidence="12">
    <location>
        <position position="131"/>
    </location>
    <ligand>
        <name>chlorophyll a</name>
        <dbReference type="ChEBI" id="CHEBI:58416"/>
        <label>1</label>
    </ligand>
</feature>
<keyword evidence="3 13" id="KW-0150">Chloroplast</keyword>
<dbReference type="GO" id="GO:0009765">
    <property type="term" value="P:photosynthesis, light harvesting"/>
    <property type="evidence" value="ECO:0007669"/>
    <property type="project" value="InterPro"/>
</dbReference>
<sequence>MGHAKGTTDNEWLERDFILTCHIITLDLAELIDGSSYFGQPLPFSITTLIWIKVLVIVYIEFQRNAELEPEKWLYPGGPFDPLNLASDPEKKATLQLAKIKHARLTMVAFLDFDVQAAATGKGPLNNWVTHLSDPLHTTILDTFGFFS</sequence>
<comment type="similarity">
    <text evidence="13">Belongs to the light-harvesting chlorophyll a/b-binding (LHC) protein family.</text>
</comment>
<dbReference type="InterPro" id="IPR001344">
    <property type="entry name" value="Chloro_AB-bd_pln"/>
</dbReference>
<comment type="subcellular location">
    <subcellularLocation>
        <location evidence="1">Plastid</location>
        <location evidence="1">Chloroplast thylakoid membrane</location>
        <topology evidence="1">Multi-pass membrane protein</topology>
    </subcellularLocation>
</comment>
<keyword evidence="13" id="KW-0603">Photosystem I</keyword>
<keyword evidence="6 13" id="KW-0812">Transmembrane</keyword>
<keyword evidence="5 13" id="KW-0934">Plastid</keyword>
<evidence type="ECO:0000256" key="6">
    <source>
        <dbReference type="ARBA" id="ARBA00022692"/>
    </source>
</evidence>
<dbReference type="GO" id="GO:0016168">
    <property type="term" value="F:chlorophyll binding"/>
    <property type="evidence" value="ECO:0007669"/>
    <property type="project" value="UniProtKB-KW"/>
</dbReference>
<feature type="binding site" description="axial binding residue" evidence="12">
    <location>
        <position position="147"/>
    </location>
    <ligand>
        <name>chlorophyll b</name>
        <dbReference type="ChEBI" id="CHEBI:61721"/>
        <label>1</label>
    </ligand>
    <ligandPart>
        <name>Mg</name>
        <dbReference type="ChEBI" id="CHEBI:25107"/>
    </ligandPart>
</feature>
<evidence type="ECO:0000256" key="3">
    <source>
        <dbReference type="ARBA" id="ARBA00022528"/>
    </source>
</evidence>
<keyword evidence="2 12" id="KW-0148">Chlorophyll</keyword>
<proteinExistence type="inferred from homology"/>
<gene>
    <name evidence="14" type="ORF">CTI12_AA206620</name>
</gene>
<comment type="function">
    <text evidence="13">The light-harvesting complex (LHC) functions as a light receptor, it captures and delivers excitation energy to photosystems with which it is closely associated.</text>
</comment>
<dbReference type="STRING" id="35608.A0A2U1P0M9"/>
<evidence type="ECO:0000313" key="14">
    <source>
        <dbReference type="EMBL" id="PWA79314.1"/>
    </source>
</evidence>
<keyword evidence="8 13" id="KW-0157">Chromophore</keyword>
<dbReference type="PANTHER" id="PTHR21649">
    <property type="entry name" value="CHLOROPHYLL A/B BINDING PROTEIN"/>
    <property type="match status" value="1"/>
</dbReference>
<evidence type="ECO:0000256" key="8">
    <source>
        <dbReference type="ARBA" id="ARBA00022991"/>
    </source>
</evidence>
<dbReference type="SUPFAM" id="SSF103511">
    <property type="entry name" value="Chlorophyll a-b binding protein"/>
    <property type="match status" value="1"/>
</dbReference>
<dbReference type="Proteomes" id="UP000245207">
    <property type="component" value="Unassembled WGS sequence"/>
</dbReference>
<dbReference type="AlphaFoldDB" id="A0A2U1P0M9"/>
<evidence type="ECO:0000256" key="11">
    <source>
        <dbReference type="ARBA" id="ARBA00023276"/>
    </source>
</evidence>
<protein>
    <recommendedName>
        <fullName evidence="13">Chlorophyll a-b binding protein, chloroplastic</fullName>
    </recommendedName>
</protein>
<evidence type="ECO:0000256" key="7">
    <source>
        <dbReference type="ARBA" id="ARBA00022989"/>
    </source>
</evidence>
<comment type="caution">
    <text evidence="14">The sequence shown here is derived from an EMBL/GenBank/DDBJ whole genome shotgun (WGS) entry which is preliminary data.</text>
</comment>
<evidence type="ECO:0000256" key="5">
    <source>
        <dbReference type="ARBA" id="ARBA00022640"/>
    </source>
</evidence>